<dbReference type="AlphaFoldDB" id="A0AAD5GX85"/>
<feature type="region of interest" description="Disordered" evidence="9">
    <location>
        <begin position="1"/>
        <end position="29"/>
    </location>
</feature>
<evidence type="ECO:0000256" key="9">
    <source>
        <dbReference type="SAM" id="MobiDB-lite"/>
    </source>
</evidence>
<keyword evidence="6" id="KW-0408">Iron</keyword>
<keyword evidence="3" id="KW-0001">2Fe-2S</keyword>
<gene>
    <name evidence="11" type="ORF">COHA_010155</name>
</gene>
<keyword evidence="7" id="KW-0411">Iron-sulfur</keyword>
<sequence>MQACATLPLPAALAPRPSRAGVTRRSGGSLVVCQAQPEVKRGALGVELGPIGLTIGKDVHLEESEQQQNGGGSGNGGSPQGEDPKKGGKPRKEGAAQLANSVMDKAGVSLGPIGLTVGSELQNLSLDDEDGAGTASRPQSYASLTTAEWRALYEKDGYVDLWVEEEFNSGSRLVGGSAVYRGGVAGYMSGEGPGLETAQRHKVRITNNYTNEEFEVEVPEDRYILWAAEEEGYDLPYACRLGCCTACTVKVKEGEVYQPHSLGLSKNLRDQGYALMCVSLPLTDCVLETVPEDDAYMLQFGRQFDELATDPNAPSVERDDFAIELAMLDE</sequence>
<dbReference type="Proteomes" id="UP001205105">
    <property type="component" value="Unassembled WGS sequence"/>
</dbReference>
<protein>
    <recommendedName>
        <fullName evidence="10">2Fe-2S ferredoxin-type domain-containing protein</fullName>
    </recommendedName>
</protein>
<dbReference type="PROSITE" id="PS51085">
    <property type="entry name" value="2FE2S_FER_2"/>
    <property type="match status" value="1"/>
</dbReference>
<organism evidence="11 12">
    <name type="scientific">Chlorella ohadii</name>
    <dbReference type="NCBI Taxonomy" id="2649997"/>
    <lineage>
        <taxon>Eukaryota</taxon>
        <taxon>Viridiplantae</taxon>
        <taxon>Chlorophyta</taxon>
        <taxon>core chlorophytes</taxon>
        <taxon>Trebouxiophyceae</taxon>
        <taxon>Chlorellales</taxon>
        <taxon>Chlorellaceae</taxon>
        <taxon>Chlorella clade</taxon>
        <taxon>Chlorella</taxon>
    </lineage>
</organism>
<accession>A0AAD5GX85</accession>
<evidence type="ECO:0000259" key="10">
    <source>
        <dbReference type="PROSITE" id="PS51085"/>
    </source>
</evidence>
<feature type="domain" description="2Fe-2S ferredoxin-type" evidence="10">
    <location>
        <begin position="201"/>
        <end position="293"/>
    </location>
</feature>
<evidence type="ECO:0000313" key="12">
    <source>
        <dbReference type="Proteomes" id="UP001205105"/>
    </source>
</evidence>
<feature type="compositionally biased region" description="Gly residues" evidence="9">
    <location>
        <begin position="69"/>
        <end position="79"/>
    </location>
</feature>
<keyword evidence="2" id="KW-0813">Transport</keyword>
<evidence type="ECO:0000256" key="8">
    <source>
        <dbReference type="ARBA" id="ARBA00034078"/>
    </source>
</evidence>
<reference evidence="11" key="1">
    <citation type="submission" date="2020-11" db="EMBL/GenBank/DDBJ databases">
        <title>Chlorella ohadii genome sequencing and assembly.</title>
        <authorList>
            <person name="Murik O."/>
            <person name="Treves H."/>
            <person name="Kedem I."/>
            <person name="Shotland Y."/>
            <person name="Kaplan A."/>
        </authorList>
    </citation>
    <scope>NUCLEOTIDE SEQUENCE</scope>
    <source>
        <strain evidence="11">1</strain>
    </source>
</reference>
<feature type="region of interest" description="Disordered" evidence="9">
    <location>
        <begin position="63"/>
        <end position="95"/>
    </location>
</feature>
<feature type="compositionally biased region" description="Basic and acidic residues" evidence="9">
    <location>
        <begin position="82"/>
        <end position="94"/>
    </location>
</feature>
<evidence type="ECO:0000313" key="11">
    <source>
        <dbReference type="EMBL" id="KAI7835956.1"/>
    </source>
</evidence>
<proteinExistence type="inferred from homology"/>
<dbReference type="Gene3D" id="3.10.20.30">
    <property type="match status" value="1"/>
</dbReference>
<dbReference type="GO" id="GO:0051537">
    <property type="term" value="F:2 iron, 2 sulfur cluster binding"/>
    <property type="evidence" value="ECO:0007669"/>
    <property type="project" value="UniProtKB-KW"/>
</dbReference>
<evidence type="ECO:0000256" key="1">
    <source>
        <dbReference type="ARBA" id="ARBA00007874"/>
    </source>
</evidence>
<name>A0AAD5GX85_9CHLO</name>
<dbReference type="InterPro" id="IPR001041">
    <property type="entry name" value="2Fe-2S_ferredoxin-type"/>
</dbReference>
<dbReference type="PANTHER" id="PTHR43112">
    <property type="entry name" value="FERREDOXIN"/>
    <property type="match status" value="1"/>
</dbReference>
<evidence type="ECO:0000256" key="2">
    <source>
        <dbReference type="ARBA" id="ARBA00022448"/>
    </source>
</evidence>
<dbReference type="SUPFAM" id="SSF54292">
    <property type="entry name" value="2Fe-2S ferredoxin-like"/>
    <property type="match status" value="1"/>
</dbReference>
<dbReference type="GO" id="GO:0046872">
    <property type="term" value="F:metal ion binding"/>
    <property type="evidence" value="ECO:0007669"/>
    <property type="project" value="UniProtKB-KW"/>
</dbReference>
<evidence type="ECO:0000256" key="4">
    <source>
        <dbReference type="ARBA" id="ARBA00022723"/>
    </source>
</evidence>
<evidence type="ECO:0000256" key="7">
    <source>
        <dbReference type="ARBA" id="ARBA00023014"/>
    </source>
</evidence>
<keyword evidence="12" id="KW-1185">Reference proteome</keyword>
<keyword evidence="4" id="KW-0479">Metal-binding</keyword>
<dbReference type="InterPro" id="IPR036010">
    <property type="entry name" value="2Fe-2S_ferredoxin-like_sf"/>
</dbReference>
<dbReference type="CDD" id="cd00207">
    <property type="entry name" value="fer2"/>
    <property type="match status" value="1"/>
</dbReference>
<dbReference type="EMBL" id="JADXDR010000213">
    <property type="protein sequence ID" value="KAI7835956.1"/>
    <property type="molecule type" value="Genomic_DNA"/>
</dbReference>
<dbReference type="InterPro" id="IPR012675">
    <property type="entry name" value="Beta-grasp_dom_sf"/>
</dbReference>
<keyword evidence="5" id="KW-0249">Electron transport</keyword>
<comment type="caution">
    <text evidence="11">The sequence shown here is derived from an EMBL/GenBank/DDBJ whole genome shotgun (WGS) entry which is preliminary data.</text>
</comment>
<evidence type="ECO:0000256" key="6">
    <source>
        <dbReference type="ARBA" id="ARBA00023004"/>
    </source>
</evidence>
<evidence type="ECO:0000256" key="3">
    <source>
        <dbReference type="ARBA" id="ARBA00022714"/>
    </source>
</evidence>
<dbReference type="Pfam" id="PF00111">
    <property type="entry name" value="Fer2"/>
    <property type="match status" value="1"/>
</dbReference>
<evidence type="ECO:0000256" key="5">
    <source>
        <dbReference type="ARBA" id="ARBA00022982"/>
    </source>
</evidence>
<comment type="cofactor">
    <cofactor evidence="8">
        <name>[2Fe-2S] cluster</name>
        <dbReference type="ChEBI" id="CHEBI:190135"/>
    </cofactor>
</comment>
<comment type="similarity">
    <text evidence="1">Belongs to the 2Fe2S plant-type ferredoxin family.</text>
</comment>
<dbReference type="PANTHER" id="PTHR43112:SF10">
    <property type="entry name" value="FERREDOXIN C 2, CHLOROPLASTIC"/>
    <property type="match status" value="1"/>
</dbReference>